<dbReference type="GO" id="GO:0007168">
    <property type="term" value="P:receptor guanylyl cyclase signaling pathway"/>
    <property type="evidence" value="ECO:0007669"/>
    <property type="project" value="TreeGrafter"/>
</dbReference>
<evidence type="ECO:0000256" key="5">
    <source>
        <dbReference type="ARBA" id="ARBA00022989"/>
    </source>
</evidence>
<gene>
    <name evidence="10" type="ORF">KIN20_014435</name>
</gene>
<feature type="domain" description="Guanylate cyclase" evidence="9">
    <location>
        <begin position="1"/>
        <end position="18"/>
    </location>
</feature>
<evidence type="ECO:0000259" key="9">
    <source>
        <dbReference type="PROSITE" id="PS50125"/>
    </source>
</evidence>
<dbReference type="GO" id="GO:0004383">
    <property type="term" value="F:guanylate cyclase activity"/>
    <property type="evidence" value="ECO:0007669"/>
    <property type="project" value="UniProtKB-EC"/>
</dbReference>
<dbReference type="PANTHER" id="PTHR11920:SF495">
    <property type="entry name" value="RECEPTOR-TYPE GUANYLATE CYCLASE GCY-7"/>
    <property type="match status" value="1"/>
</dbReference>
<dbReference type="Proteomes" id="UP001196413">
    <property type="component" value="Unassembled WGS sequence"/>
</dbReference>
<keyword evidence="6" id="KW-0472">Membrane</keyword>
<dbReference type="GO" id="GO:0000166">
    <property type="term" value="F:nucleotide binding"/>
    <property type="evidence" value="ECO:0007669"/>
    <property type="project" value="UniProtKB-KW"/>
</dbReference>
<keyword evidence="5" id="KW-1133">Transmembrane helix</keyword>
<evidence type="ECO:0000256" key="2">
    <source>
        <dbReference type="ARBA" id="ARBA00004370"/>
    </source>
</evidence>
<keyword evidence="7" id="KW-0325">Glycoprotein</keyword>
<keyword evidence="8" id="KW-0456">Lyase</keyword>
<dbReference type="SUPFAM" id="SSF55073">
    <property type="entry name" value="Nucleotide cyclase"/>
    <property type="match status" value="1"/>
</dbReference>
<keyword evidence="3" id="KW-0812">Transmembrane</keyword>
<sequence>MPRYCLFGDTVNTASRMESNGKAGHIHLSKESRDLLDNHFHNVYDVRSRGEVIIKGKGVMETFWLKGRHGSSTTPSVQRRGVQQTVEPIEPPDSGHLTVNIEPINTTNEPNSFAHIDEESNAMYRTYKELRRTGTPLVQWLEPLPGKVISGFESCPDFEVLLITQRHWIPHSLQQAEVD</sequence>
<dbReference type="InterPro" id="IPR050401">
    <property type="entry name" value="Cyclic_nucleotide_synthase"/>
</dbReference>
<evidence type="ECO:0000256" key="6">
    <source>
        <dbReference type="ARBA" id="ARBA00023136"/>
    </source>
</evidence>
<comment type="catalytic activity">
    <reaction evidence="1">
        <text>GTP = 3',5'-cyclic GMP + diphosphate</text>
        <dbReference type="Rhea" id="RHEA:13665"/>
        <dbReference type="ChEBI" id="CHEBI:33019"/>
        <dbReference type="ChEBI" id="CHEBI:37565"/>
        <dbReference type="ChEBI" id="CHEBI:57746"/>
        <dbReference type="EC" id="4.6.1.2"/>
    </reaction>
</comment>
<dbReference type="PROSITE" id="PS50125">
    <property type="entry name" value="GUANYLATE_CYCLASE_2"/>
    <property type="match status" value="1"/>
</dbReference>
<dbReference type="PANTHER" id="PTHR11920">
    <property type="entry name" value="GUANYLYL CYCLASE"/>
    <property type="match status" value="1"/>
</dbReference>
<evidence type="ECO:0000256" key="8">
    <source>
        <dbReference type="ARBA" id="ARBA00023239"/>
    </source>
</evidence>
<evidence type="ECO:0000313" key="11">
    <source>
        <dbReference type="Proteomes" id="UP001196413"/>
    </source>
</evidence>
<keyword evidence="4" id="KW-0547">Nucleotide-binding</keyword>
<organism evidence="10 11">
    <name type="scientific">Parelaphostrongylus tenuis</name>
    <name type="common">Meningeal worm</name>
    <dbReference type="NCBI Taxonomy" id="148309"/>
    <lineage>
        <taxon>Eukaryota</taxon>
        <taxon>Metazoa</taxon>
        <taxon>Ecdysozoa</taxon>
        <taxon>Nematoda</taxon>
        <taxon>Chromadorea</taxon>
        <taxon>Rhabditida</taxon>
        <taxon>Rhabditina</taxon>
        <taxon>Rhabditomorpha</taxon>
        <taxon>Strongyloidea</taxon>
        <taxon>Metastrongylidae</taxon>
        <taxon>Parelaphostrongylus</taxon>
    </lineage>
</organism>
<dbReference type="EMBL" id="JAHQIW010002865">
    <property type="protein sequence ID" value="KAJ1356695.1"/>
    <property type="molecule type" value="Genomic_DNA"/>
</dbReference>
<dbReference type="InterPro" id="IPR029787">
    <property type="entry name" value="Nucleotide_cyclase"/>
</dbReference>
<dbReference type="Gene3D" id="3.30.70.1230">
    <property type="entry name" value="Nucleotide cyclase"/>
    <property type="match status" value="1"/>
</dbReference>
<evidence type="ECO:0000256" key="3">
    <source>
        <dbReference type="ARBA" id="ARBA00022692"/>
    </source>
</evidence>
<dbReference type="Pfam" id="PF00211">
    <property type="entry name" value="Guanylate_cyc"/>
    <property type="match status" value="1"/>
</dbReference>
<dbReference type="GO" id="GO:0035556">
    <property type="term" value="P:intracellular signal transduction"/>
    <property type="evidence" value="ECO:0007669"/>
    <property type="project" value="InterPro"/>
</dbReference>
<dbReference type="GO" id="GO:0005886">
    <property type="term" value="C:plasma membrane"/>
    <property type="evidence" value="ECO:0007669"/>
    <property type="project" value="TreeGrafter"/>
</dbReference>
<comment type="subcellular location">
    <subcellularLocation>
        <location evidence="2">Membrane</location>
    </subcellularLocation>
</comment>
<dbReference type="GO" id="GO:0004016">
    <property type="term" value="F:adenylate cyclase activity"/>
    <property type="evidence" value="ECO:0007669"/>
    <property type="project" value="TreeGrafter"/>
</dbReference>
<protein>
    <recommendedName>
        <fullName evidence="9">Guanylate cyclase domain-containing protein</fullName>
    </recommendedName>
</protein>
<reference evidence="10" key="1">
    <citation type="submission" date="2021-06" db="EMBL/GenBank/DDBJ databases">
        <title>Parelaphostrongylus tenuis whole genome reference sequence.</title>
        <authorList>
            <person name="Garwood T.J."/>
            <person name="Larsen P.A."/>
            <person name="Fountain-Jones N.M."/>
            <person name="Garbe J.R."/>
            <person name="Macchietto M.G."/>
            <person name="Kania S.A."/>
            <person name="Gerhold R.W."/>
            <person name="Richards J.E."/>
            <person name="Wolf T.M."/>
        </authorList>
    </citation>
    <scope>NUCLEOTIDE SEQUENCE</scope>
    <source>
        <strain evidence="10">MNPRO001-30</strain>
        <tissue evidence="10">Meninges</tissue>
    </source>
</reference>
<evidence type="ECO:0000313" key="10">
    <source>
        <dbReference type="EMBL" id="KAJ1356695.1"/>
    </source>
</evidence>
<evidence type="ECO:0000256" key="1">
    <source>
        <dbReference type="ARBA" id="ARBA00001436"/>
    </source>
</evidence>
<keyword evidence="11" id="KW-1185">Reference proteome</keyword>
<evidence type="ECO:0000256" key="7">
    <source>
        <dbReference type="ARBA" id="ARBA00023180"/>
    </source>
</evidence>
<comment type="caution">
    <text evidence="10">The sequence shown here is derived from an EMBL/GenBank/DDBJ whole genome shotgun (WGS) entry which is preliminary data.</text>
</comment>
<name>A0AAD5QPF0_PARTN</name>
<proteinExistence type="predicted"/>
<dbReference type="AlphaFoldDB" id="A0AAD5QPF0"/>
<evidence type="ECO:0000256" key="4">
    <source>
        <dbReference type="ARBA" id="ARBA00022741"/>
    </source>
</evidence>
<accession>A0AAD5QPF0</accession>
<dbReference type="CDD" id="cd07302">
    <property type="entry name" value="CHD"/>
    <property type="match status" value="1"/>
</dbReference>
<dbReference type="GO" id="GO:0001653">
    <property type="term" value="F:peptide receptor activity"/>
    <property type="evidence" value="ECO:0007669"/>
    <property type="project" value="TreeGrafter"/>
</dbReference>
<dbReference type="InterPro" id="IPR001054">
    <property type="entry name" value="A/G_cyclase"/>
</dbReference>